<dbReference type="PATRIC" id="fig|512763.3.peg.3045"/>
<evidence type="ECO:0000313" key="1">
    <source>
        <dbReference type="EMBL" id="ALI99859.1"/>
    </source>
</evidence>
<organism evidence="1 2">
    <name type="scientific">Rufibacter tibetensis</name>
    <dbReference type="NCBI Taxonomy" id="512763"/>
    <lineage>
        <taxon>Bacteria</taxon>
        <taxon>Pseudomonadati</taxon>
        <taxon>Bacteroidota</taxon>
        <taxon>Cytophagia</taxon>
        <taxon>Cytophagales</taxon>
        <taxon>Hymenobacteraceae</taxon>
        <taxon>Rufibacter</taxon>
    </lineage>
</organism>
<protein>
    <recommendedName>
        <fullName evidence="3">LemA family protein</fullName>
    </recommendedName>
</protein>
<dbReference type="AlphaFoldDB" id="A0A0P0CTD1"/>
<gene>
    <name evidence="1" type="ORF">DC20_13865</name>
</gene>
<proteinExistence type="predicted"/>
<dbReference type="KEGG" id="rti:DC20_13865"/>
<keyword evidence="2" id="KW-1185">Reference proteome</keyword>
<accession>A0A0P0CTD1</accession>
<name>A0A0P0CTD1_9BACT</name>
<dbReference type="Proteomes" id="UP000061382">
    <property type="component" value="Chromosome"/>
</dbReference>
<evidence type="ECO:0008006" key="3">
    <source>
        <dbReference type="Google" id="ProtNLM"/>
    </source>
</evidence>
<evidence type="ECO:0000313" key="2">
    <source>
        <dbReference type="Proteomes" id="UP000061382"/>
    </source>
</evidence>
<dbReference type="EMBL" id="CP012643">
    <property type="protein sequence ID" value="ALI99859.1"/>
    <property type="molecule type" value="Genomic_DNA"/>
</dbReference>
<reference evidence="1 2" key="1">
    <citation type="submission" date="2015-08" db="EMBL/GenBank/DDBJ databases">
        <title>Complete genome sequence of Rufibacter tibetensis strain 1351t, a radiation-resistant bacterium from tibet plateau.</title>
        <authorList>
            <person name="Dai J."/>
        </authorList>
    </citation>
    <scope>NUCLEOTIDE SEQUENCE [LARGE SCALE GENOMIC DNA]</scope>
    <source>
        <strain evidence="1 2">1351</strain>
    </source>
</reference>
<sequence>MSGFDEGRTLPKQQAHVCFNNTVMKNNFLFGLAATLVVILAGCSKDSGKSGRLVRPISDDQLRQELTMLSDTLTGKWNVMMWSDSVKTQQMEEILAAIPPAALESTQRADLQQALRRLQGLRYDRNSMRNTDQIDAYDQAQDSVWNAIRAFLPENGPTGIARVDSLNQSITAHHSEVVFYRGRYDQTAKELNTLLRRYKGQVPKLGKPYDTLQPAPLFQWVDKNAPAKEDEEEQE</sequence>